<reference evidence="1 2" key="1">
    <citation type="submission" date="2017-10" db="EMBL/GenBank/DDBJ databases">
        <authorList>
            <person name="Regsiter A."/>
            <person name="William W."/>
        </authorList>
    </citation>
    <scope>NUCLEOTIDE SEQUENCE [LARGE SCALE GENOMIC DNA]</scope>
    <source>
        <strain evidence="1 2">CFBP6984</strain>
    </source>
</reference>
<organism evidence="1 2">
    <name type="scientific">Xanthomonas campestris pv. phaseoli</name>
    <dbReference type="NCBI Taxonomy" id="317013"/>
    <lineage>
        <taxon>Bacteria</taxon>
        <taxon>Pseudomonadati</taxon>
        <taxon>Pseudomonadota</taxon>
        <taxon>Gammaproteobacteria</taxon>
        <taxon>Lysobacterales</taxon>
        <taxon>Lysobacteraceae</taxon>
        <taxon>Xanthomonas</taxon>
    </lineage>
</organism>
<gene>
    <name evidence="1" type="ORF">XAP6984_120001</name>
</gene>
<sequence length="25" mass="2984">MWLKHCMGHLGWSVSYGPFKPTKEY</sequence>
<accession>A0ABY1TM67</accession>
<comment type="caution">
    <text evidence="1">The sequence shown here is derived from an EMBL/GenBank/DDBJ whole genome shotgun (WGS) entry which is preliminary data.</text>
</comment>
<dbReference type="Proteomes" id="UP000234181">
    <property type="component" value="Unassembled WGS sequence"/>
</dbReference>
<dbReference type="EMBL" id="OCYT01000024">
    <property type="protein sequence ID" value="SON76457.1"/>
    <property type="molecule type" value="Genomic_DNA"/>
</dbReference>
<keyword evidence="2" id="KW-1185">Reference proteome</keyword>
<evidence type="ECO:0000313" key="1">
    <source>
        <dbReference type="EMBL" id="SON76457.1"/>
    </source>
</evidence>
<protein>
    <submittedName>
        <fullName evidence="1">Uncharacterized protein</fullName>
    </submittedName>
</protein>
<name>A0ABY1TM67_XANCH</name>
<proteinExistence type="predicted"/>
<evidence type="ECO:0000313" key="2">
    <source>
        <dbReference type="Proteomes" id="UP000234181"/>
    </source>
</evidence>